<dbReference type="GO" id="GO:0005829">
    <property type="term" value="C:cytosol"/>
    <property type="evidence" value="ECO:0007669"/>
    <property type="project" value="TreeGrafter"/>
</dbReference>
<evidence type="ECO:0000256" key="8">
    <source>
        <dbReference type="SAM" id="Coils"/>
    </source>
</evidence>
<comment type="catalytic activity">
    <reaction evidence="1">
        <text>Thiol-dependent hydrolysis of ester, thioester, amide, peptide and isopeptide bonds formed by the C-terminal Gly of ubiquitin (a 76-residue protein attached to proteins as an intracellular targeting signal).</text>
        <dbReference type="EC" id="3.4.19.12"/>
    </reaction>
</comment>
<dbReference type="GO" id="GO:0004843">
    <property type="term" value="F:cysteine-type deubiquitinase activity"/>
    <property type="evidence" value="ECO:0007669"/>
    <property type="project" value="UniProtKB-EC"/>
</dbReference>
<dbReference type="GO" id="GO:0006508">
    <property type="term" value="P:proteolysis"/>
    <property type="evidence" value="ECO:0007669"/>
    <property type="project" value="UniProtKB-KW"/>
</dbReference>
<feature type="domain" description="EH" evidence="9">
    <location>
        <begin position="330"/>
        <end position="391"/>
    </location>
</feature>
<dbReference type="Gene3D" id="3.90.70.10">
    <property type="entry name" value="Cysteine proteinases"/>
    <property type="match status" value="1"/>
</dbReference>
<dbReference type="OrthoDB" id="289038at2759"/>
<dbReference type="Pfam" id="PF00443">
    <property type="entry name" value="UCH"/>
    <property type="match status" value="1"/>
</dbReference>
<dbReference type="InterPro" id="IPR056850">
    <property type="entry name" value="ARM_UBP34_24_USP9X_Y"/>
</dbReference>
<comment type="similarity">
    <text evidence="2">Belongs to the peptidase C19 family.</text>
</comment>
<evidence type="ECO:0000256" key="3">
    <source>
        <dbReference type="ARBA" id="ARBA00012759"/>
    </source>
</evidence>
<dbReference type="PANTHER" id="PTHR24006:SF827">
    <property type="entry name" value="UBIQUITIN CARBOXYL-TERMINAL HYDROLASE 34"/>
    <property type="match status" value="1"/>
</dbReference>
<accession>A0A9Q0LXG8</accession>
<dbReference type="FunFam" id="3.90.70.10:FF:000022">
    <property type="entry name" value="Ubiquitin carboxyl-terminal hydrolase 24"/>
    <property type="match status" value="1"/>
</dbReference>
<dbReference type="InterPro" id="IPR016024">
    <property type="entry name" value="ARM-type_fold"/>
</dbReference>
<evidence type="ECO:0000256" key="4">
    <source>
        <dbReference type="ARBA" id="ARBA00022670"/>
    </source>
</evidence>
<evidence type="ECO:0000259" key="11">
    <source>
        <dbReference type="PROSITE" id="PS50235"/>
    </source>
</evidence>
<evidence type="ECO:0000256" key="1">
    <source>
        <dbReference type="ARBA" id="ARBA00000707"/>
    </source>
</evidence>
<dbReference type="InterPro" id="IPR050164">
    <property type="entry name" value="Peptidase_C19"/>
</dbReference>
<dbReference type="GO" id="GO:0005634">
    <property type="term" value="C:nucleus"/>
    <property type="evidence" value="ECO:0007669"/>
    <property type="project" value="TreeGrafter"/>
</dbReference>
<dbReference type="PANTHER" id="PTHR24006">
    <property type="entry name" value="UBIQUITIN CARBOXYL-TERMINAL HYDROLASE"/>
    <property type="match status" value="1"/>
</dbReference>
<dbReference type="EC" id="3.4.19.12" evidence="3"/>
<feature type="coiled-coil region" evidence="8">
    <location>
        <begin position="966"/>
        <end position="993"/>
    </location>
</feature>
<dbReference type="PROSITE" id="PS00972">
    <property type="entry name" value="USP_1"/>
    <property type="match status" value="1"/>
</dbReference>
<dbReference type="PROSITE" id="PS50031">
    <property type="entry name" value="EH"/>
    <property type="match status" value="1"/>
</dbReference>
<keyword evidence="6 12" id="KW-0378">Hydrolase</keyword>
<dbReference type="InterPro" id="IPR028889">
    <property type="entry name" value="USP"/>
</dbReference>
<dbReference type="EMBL" id="JAPDFW010000011">
    <property type="protein sequence ID" value="KAJ5080344.1"/>
    <property type="molecule type" value="Genomic_DNA"/>
</dbReference>
<evidence type="ECO:0000256" key="7">
    <source>
        <dbReference type="ARBA" id="ARBA00022807"/>
    </source>
</evidence>
<dbReference type="GO" id="GO:0016579">
    <property type="term" value="P:protein deubiquitination"/>
    <property type="evidence" value="ECO:0007669"/>
    <property type="project" value="InterPro"/>
</dbReference>
<proteinExistence type="inferred from homology"/>
<dbReference type="SUPFAM" id="SSF48371">
    <property type="entry name" value="ARM repeat"/>
    <property type="match status" value="1"/>
</dbReference>
<sequence length="2997" mass="347642">MDFQKQFQELITESKKKNVDSLQICFTKITSYNEEIKEKKMEKNKANYFIEKVLPEFIKNILQIKEIGIGPWDICSLLRSCLDLVISEIKSGNTKVMLIFNSIFESSQKPFYQSNTDKTLSNFPVKYEFWKYWQVSQNNLVTHSLNSTFQFVDTKMDTSTFFLDNINYFGMNGGFEVLITTFLSSAEKISFADSLFLLKPFEMLLSYFGNTFHSCLAHYMKEILKKCLELGADDSIREEKAKNIDSLAEIAIRVIKKLSLKGGTKIEEKFNSQLMMKYFSSKYIENRVMGMAKMNEILNLLQQIEKEPFYSSYSTSHWISKSKFLSIIEDNKIFENLFGESAHPEMVRRADILVQFLAKNKKLNKESIDSIWELTFKHHESMLNNLFNIISQIMAVVEENLFNYISEEKILKLKVWENTHISLLSKVSEIEINRSVNSKTHLPVKKLWDLIYDSKIGTEKQKFAMEHFNSILTSPKFTEDLKLEFFKQACVNIQSYEISTFLVMMMENIVKSFSEVQENHFFIKPLTMGEFVKKFNKKYDLVSLMVTELTLFKEKVLQFEKENKGLSVKYEGMGLSEHIKKRLDFLRLISKNLNNSEFFTIKHIDELWESIVANSTNPEEQNIFFDFASSIQLNTDVSQTLFYKLMEISSETITKSTFNFFKHQCFEANKSVNNLEGNEDMFYLTTTSDSEIFGIDKIWEIALKCRDIETSNIAIDFLLDFQMLKPSLVTEHGMTKRKSFIEKCIKQIKESKDMQMKERCIAILQEFLKLIEGNLVHELLPFERHSLAISEEPEKIRITVSEGVEEKQYFIEVEGKNSVYYLRKKISEVIGKEIGEFNIISHSQMQQVQNNAETIEEIGVLKNKNMQVLLEAPPNRERLEESGETIINKELLPSFILARHFESLYDLLPQNPKIASRVWDLLQQMPTNEQILQKLQTVFDRATHKKAFNWDHELNTSCQYQLIYNLQVIVRIVQQEQRKIKQAEEDHRKTKTQFYAAEMGFWSTQFVKTGGIEYLFQLLFKLSRSEIKLDLSDKAPVQETVAVLLQIIAYFVVDDRKDDENKGNEDDKNKPLRRIKLRSVPMKKNQFVPFLLEFVQRVCIGKIGENQRHNAKKIVFYSMRILEAGASTDREWSNLVKNFAKLQDFFKNTTLICEEKNIRQLVIQAIIRMASQVEHFQTQGTIGRKSMEIEKFPKKMEIEKKDEKQPILLSVFLQMALKILEQMQAERKQTTPTTASPEDYFSLLRELIRQGYRYKSTQRFDDLVVLVARLIKEQPVSESILRMGSGSLSREGPQQDDTLIGYFQLLLLLLQSDPRNRESLAAQEPQFLEHLLGSCLFSIGVSDNGELIVPKCQMPDTRRIAYSVVFELVKGNEKDYLHTLDRLSQLHQQLGDLHVWNYSPRENQKSDTGYSGLTNLGSTCYMNSLIQQLFVIPEFRQRFLTANISSDLTSDLLGDLAANIPKHLINKNLSDLTAIEGNLFAQLQLIIAQLMATENKFVDTKGFCSSYTDWAGNPLDITVQMDADEFLNILFDKLDSALATTNQHSMLRDIFGGRVANQIIPHGEADVSERIQNFYTISLEVANKKNILESLELFVRGEMLVGDNQYYSEQLGKKVDATMRTCIEKLPKILILHLKRFEFNLETMERIKVSDECSFPFELNMRPFTKEGVKSVMPKDKNNEMEIEKNKNQKYEFSEKMSEDSHSQTCYDYELKGILVHDGTTQSGHYYSFIRVRVGDPKLHTSDIWIRFEDKNITYYNPTDIPFDSFGGRQEIVLTDDGEVTTHFVEKTFSAYMLFYRRKDYGAEETFNLGKEFDELNIHPLFTQKIWKDNMQNYLPRLIFDLNHFEFLSKLVSLDDFIRSTQLSDSAKDLALIVPSHLATAVPQKQRRKEIEARTIEFVVAFVVQILARSKNKRDSRQWLTLVNQKLSDRDHCEITKKLLGQNANAQAIRTIVLECPDKDIRQGTLGCIVTAVLGVLDAEKDQIAQTINRRKLELLDRFSGITKLTQLFDVIDFWSQQLSSMESERVEDKTDSSALIFLEYFMREMTIFQKDLKNGNRLLETLQALIGIAPPLQQYFIYRMGLAKLVNLHLDAHSPLKGEEISQDVYHEAQMKTKTSEIGEKIVDVIYTTILGTDLTTHLPQNRTEQQRVETTLIDKYFFQFSNYAKMLISEGINPTKVGEIIYLLCFGSREKTQGYIDFIKRSIQRNDFGVIERYFQVLGAFFSGEDELSEFRGETIMRILVSFILNSKGSVLKINNSIQYITNLAKDHKSARLWLLVHREEWIDKFLVEHDEIDTRKYAGRLVGSLLPDEPTEEDVPQMIAISEFLMSLLPSLCTRTYSRIEKHQSYRNNDPWPAKFFKLTEYFDLLGKFIPRSQCIHLFSEYFSDIWNLYNHIDTKNLYCDLNKQHLMMFLGKCFDYSPDLIHHISKSQEKMKDLIRYFISLNKKESYVTYNRASLPHYFRILRFCVEHNNALVDSLYDQSTFVWAIKYLMLDPIYSGVDDIILEICIAMSSKYEFKKNSIQLILCPKKSRDNFEQDYLFTAPKNALRMLDLCVDTKTLDLFTVDKSKNGHKRVSDLLLNEVIKNLKSQIEELIRAEYGLKKGHTKNQTQPKSQPKQSLDSKIKSSFELLDLAIKIILKTTSWFVPITNDIPENLLQIDPHNILSLWSNKLPLLKELSSVVDIIDINYPDQKTLGSIFTLLDPLISLVQSDEKGIKIISSIFSLHYSKLAKRDEQKSRSMSPEQENTYLYLPEYQHFLITLAHTSIDIATRTQPNSPDWPRSTAEIFSLVLFYLLDTLHQASSITHYFAFVDLLSSLIQAVDDIPQKTIISNKSTFFSEYQSPLYEMLRSPLVDFLIQTVSTELEMLENSSMKTVFTHILSKLNLIDAPKTWSLRANLSSLVFQNLKSSLQSLVSPPVLSNTDSKNHHLLILRSCVDLLDILSLSDSTSSILSEISFFKSELSDINELAKSCSLQETEFKTFSQSLQKLISKFK</sequence>
<evidence type="ECO:0000256" key="6">
    <source>
        <dbReference type="ARBA" id="ARBA00022801"/>
    </source>
</evidence>
<keyword evidence="8" id="KW-0175">Coiled coil</keyword>
<keyword evidence="4" id="KW-0645">Protease</keyword>
<evidence type="ECO:0000259" key="9">
    <source>
        <dbReference type="PROSITE" id="PS50031"/>
    </source>
</evidence>
<dbReference type="InterPro" id="IPR001394">
    <property type="entry name" value="Peptidase_C19_UCH"/>
</dbReference>
<keyword evidence="5" id="KW-0833">Ubl conjugation pathway</keyword>
<dbReference type="InterPro" id="IPR018200">
    <property type="entry name" value="USP_CS"/>
</dbReference>
<evidence type="ECO:0000313" key="13">
    <source>
        <dbReference type="Proteomes" id="UP001149090"/>
    </source>
</evidence>
<dbReference type="PROSITE" id="PS50053">
    <property type="entry name" value="UBIQUITIN_2"/>
    <property type="match status" value="1"/>
</dbReference>
<evidence type="ECO:0000256" key="5">
    <source>
        <dbReference type="ARBA" id="ARBA00022786"/>
    </source>
</evidence>
<dbReference type="InterPro" id="IPR000626">
    <property type="entry name" value="Ubiquitin-like_dom"/>
</dbReference>
<evidence type="ECO:0000259" key="10">
    <source>
        <dbReference type="PROSITE" id="PS50053"/>
    </source>
</evidence>
<feature type="domain" description="Ubiquitin-like" evidence="10">
    <location>
        <begin position="796"/>
        <end position="875"/>
    </location>
</feature>
<reference evidence="12" key="1">
    <citation type="submission" date="2022-10" db="EMBL/GenBank/DDBJ databases">
        <title>Novel sulphate-reducing endosymbionts in the free-living metamonad Anaeramoeba.</title>
        <authorList>
            <person name="Jerlstrom-Hultqvist J."/>
            <person name="Cepicka I."/>
            <person name="Gallot-Lavallee L."/>
            <person name="Salas-Leiva D."/>
            <person name="Curtis B.A."/>
            <person name="Zahonova K."/>
            <person name="Pipaliya S."/>
            <person name="Dacks J."/>
            <person name="Roger A.J."/>
        </authorList>
    </citation>
    <scope>NUCLEOTIDE SEQUENCE</scope>
    <source>
        <strain evidence="12">BMAN</strain>
    </source>
</reference>
<dbReference type="Proteomes" id="UP001149090">
    <property type="component" value="Unassembled WGS sequence"/>
</dbReference>
<evidence type="ECO:0000256" key="2">
    <source>
        <dbReference type="ARBA" id="ARBA00009085"/>
    </source>
</evidence>
<dbReference type="Pfam" id="PF25010">
    <property type="entry name" value="ARM_UBP24_USP9X-Y"/>
    <property type="match status" value="1"/>
</dbReference>
<gene>
    <name evidence="12" type="ORF">M0811_03829</name>
</gene>
<feature type="domain" description="USP" evidence="11">
    <location>
        <begin position="1411"/>
        <end position="1799"/>
    </location>
</feature>
<dbReference type="SUPFAM" id="SSF54001">
    <property type="entry name" value="Cysteine proteinases"/>
    <property type="match status" value="1"/>
</dbReference>
<dbReference type="InterPro" id="IPR000261">
    <property type="entry name" value="EH_dom"/>
</dbReference>
<protein>
    <recommendedName>
        <fullName evidence="3">ubiquitinyl hydrolase 1</fullName>
        <ecNumber evidence="3">3.4.19.12</ecNumber>
    </recommendedName>
</protein>
<dbReference type="InterPro" id="IPR038765">
    <property type="entry name" value="Papain-like_cys_pep_sf"/>
</dbReference>
<evidence type="ECO:0000313" key="12">
    <source>
        <dbReference type="EMBL" id="KAJ5080344.1"/>
    </source>
</evidence>
<keyword evidence="13" id="KW-1185">Reference proteome</keyword>
<dbReference type="PROSITE" id="PS00973">
    <property type="entry name" value="USP_2"/>
    <property type="match status" value="1"/>
</dbReference>
<dbReference type="PROSITE" id="PS50235">
    <property type="entry name" value="USP_3"/>
    <property type="match status" value="1"/>
</dbReference>
<organism evidence="12 13">
    <name type="scientific">Anaeramoeba ignava</name>
    <name type="common">Anaerobic marine amoeba</name>
    <dbReference type="NCBI Taxonomy" id="1746090"/>
    <lineage>
        <taxon>Eukaryota</taxon>
        <taxon>Metamonada</taxon>
        <taxon>Anaeramoebidae</taxon>
        <taxon>Anaeramoeba</taxon>
    </lineage>
</organism>
<comment type="caution">
    <text evidence="12">The sequence shown here is derived from an EMBL/GenBank/DDBJ whole genome shotgun (WGS) entry which is preliminary data.</text>
</comment>
<name>A0A9Q0LXG8_ANAIG</name>
<keyword evidence="7" id="KW-0788">Thiol protease</keyword>